<proteinExistence type="predicted"/>
<feature type="non-terminal residue" evidence="2">
    <location>
        <position position="1"/>
    </location>
</feature>
<organism evidence="2">
    <name type="scientific">Tanacetum cinerariifolium</name>
    <name type="common">Dalmatian daisy</name>
    <name type="synonym">Chrysanthemum cinerariifolium</name>
    <dbReference type="NCBI Taxonomy" id="118510"/>
    <lineage>
        <taxon>Eukaryota</taxon>
        <taxon>Viridiplantae</taxon>
        <taxon>Streptophyta</taxon>
        <taxon>Embryophyta</taxon>
        <taxon>Tracheophyta</taxon>
        <taxon>Spermatophyta</taxon>
        <taxon>Magnoliopsida</taxon>
        <taxon>eudicotyledons</taxon>
        <taxon>Gunneridae</taxon>
        <taxon>Pentapetalae</taxon>
        <taxon>asterids</taxon>
        <taxon>campanulids</taxon>
        <taxon>Asterales</taxon>
        <taxon>Asteraceae</taxon>
        <taxon>Asteroideae</taxon>
        <taxon>Anthemideae</taxon>
        <taxon>Anthemidinae</taxon>
        <taxon>Tanacetum</taxon>
    </lineage>
</organism>
<reference evidence="2" key="1">
    <citation type="journal article" date="2019" name="Sci. Rep.">
        <title>Draft genome of Tanacetum cinerariifolium, the natural source of mosquito coil.</title>
        <authorList>
            <person name="Yamashiro T."/>
            <person name="Shiraishi A."/>
            <person name="Satake H."/>
            <person name="Nakayama K."/>
        </authorList>
    </citation>
    <scope>NUCLEOTIDE SEQUENCE</scope>
</reference>
<name>A0A699RSV7_TANCI</name>
<evidence type="ECO:0000313" key="2">
    <source>
        <dbReference type="EMBL" id="GFC85644.1"/>
    </source>
</evidence>
<comment type="caution">
    <text evidence="2">The sequence shown here is derived from an EMBL/GenBank/DDBJ whole genome shotgun (WGS) entry which is preliminary data.</text>
</comment>
<protein>
    <submittedName>
        <fullName evidence="2">Uncharacterized protein</fullName>
    </submittedName>
</protein>
<gene>
    <name evidence="2" type="ORF">Tci_857614</name>
</gene>
<dbReference type="EMBL" id="BKCJ011101063">
    <property type="protein sequence ID" value="GFC85644.1"/>
    <property type="molecule type" value="Genomic_DNA"/>
</dbReference>
<evidence type="ECO:0000256" key="1">
    <source>
        <dbReference type="SAM" id="MobiDB-lite"/>
    </source>
</evidence>
<dbReference type="AlphaFoldDB" id="A0A699RSV7"/>
<sequence length="117" mass="12187">VSRCSRLRVVCNSQIPGPAASSANPLRTIAGECWRSDMGPRWRQVRGAAGSVGSDDKGRPGNGLQLSGFLPGGVNPIPNKKPPASHETGGFCHTASRVIGPACDRWSDPGTDGSAHR</sequence>
<accession>A0A699RSV7</accession>
<feature type="region of interest" description="Disordered" evidence="1">
    <location>
        <begin position="46"/>
        <end position="91"/>
    </location>
</feature>